<sequence length="55" mass="6706">MTVYVLCWQEYDEVQIMGVYSNRKKAEDAICDDEIDERGYEWFGYHIEEHILDEQ</sequence>
<protein>
    <recommendedName>
        <fullName evidence="1">DUF7336 domain-containing protein</fullName>
    </recommendedName>
</protein>
<accession>A0AAW8YP49</accession>
<name>A0AAW8YP49_PEDAC</name>
<proteinExistence type="predicted"/>
<dbReference type="InterPro" id="IPR055760">
    <property type="entry name" value="DUF7336"/>
</dbReference>
<reference evidence="2" key="2">
    <citation type="submission" date="2023-10" db="EMBL/GenBank/DDBJ databases">
        <authorList>
            <person name="Khurajog B."/>
        </authorList>
    </citation>
    <scope>NUCLEOTIDE SEQUENCE</scope>
    <source>
        <strain evidence="2">BF14</strain>
    </source>
</reference>
<dbReference type="Pfam" id="PF24024">
    <property type="entry name" value="DUF7336"/>
    <property type="match status" value="1"/>
</dbReference>
<dbReference type="RefSeq" id="WP_317052556.1">
    <property type="nucleotide sequence ID" value="NZ_CP140878.1"/>
</dbReference>
<feature type="domain" description="DUF7336" evidence="1">
    <location>
        <begin position="1"/>
        <end position="49"/>
    </location>
</feature>
<evidence type="ECO:0000259" key="1">
    <source>
        <dbReference type="Pfam" id="PF24024"/>
    </source>
</evidence>
<reference evidence="2" key="1">
    <citation type="journal article" date="2023" name="PeerJ">
        <title>Selection and evaluation of lactic acid bacteria from chicken feces in Thailand as potential probiotics.</title>
        <authorList>
            <person name="Khurajog B."/>
            <person name="Disastra Y."/>
            <person name="Lawwyne L.D."/>
            <person name="Sirichokchatchawan W."/>
            <person name="Niyomtham W."/>
            <person name="Yindee J."/>
            <person name="Hampson D.J."/>
            <person name="Prapasarakul N."/>
        </authorList>
    </citation>
    <scope>NUCLEOTIDE SEQUENCE</scope>
    <source>
        <strain evidence="2">BF14</strain>
    </source>
</reference>
<evidence type="ECO:0000313" key="2">
    <source>
        <dbReference type="EMBL" id="MDV2912233.1"/>
    </source>
</evidence>
<organism evidence="2 3">
    <name type="scientific">Pediococcus acidilactici</name>
    <dbReference type="NCBI Taxonomy" id="1254"/>
    <lineage>
        <taxon>Bacteria</taxon>
        <taxon>Bacillati</taxon>
        <taxon>Bacillota</taxon>
        <taxon>Bacilli</taxon>
        <taxon>Lactobacillales</taxon>
        <taxon>Lactobacillaceae</taxon>
        <taxon>Pediococcus</taxon>
        <taxon>Pediococcus acidilactici group</taxon>
    </lineage>
</organism>
<dbReference type="EMBL" id="JAWJAX010000019">
    <property type="protein sequence ID" value="MDV2912233.1"/>
    <property type="molecule type" value="Genomic_DNA"/>
</dbReference>
<dbReference type="Proteomes" id="UP001280415">
    <property type="component" value="Unassembled WGS sequence"/>
</dbReference>
<evidence type="ECO:0000313" key="3">
    <source>
        <dbReference type="Proteomes" id="UP001280415"/>
    </source>
</evidence>
<dbReference type="AlphaFoldDB" id="A0AAW8YP49"/>
<gene>
    <name evidence="2" type="ORF">R0H03_10360</name>
</gene>
<comment type="caution">
    <text evidence="2">The sequence shown here is derived from an EMBL/GenBank/DDBJ whole genome shotgun (WGS) entry which is preliminary data.</text>
</comment>